<evidence type="ECO:0000256" key="3">
    <source>
        <dbReference type="ARBA" id="ARBA00023008"/>
    </source>
</evidence>
<keyword evidence="1" id="KW-0479">Metal-binding</keyword>
<evidence type="ECO:0000259" key="5">
    <source>
        <dbReference type="PROSITE" id="PS00498"/>
    </source>
</evidence>
<evidence type="ECO:0000259" key="4">
    <source>
        <dbReference type="PROSITE" id="PS00497"/>
    </source>
</evidence>
<feature type="domain" description="Tyrosinase copper-binding" evidence="5">
    <location>
        <begin position="310"/>
        <end position="321"/>
    </location>
</feature>
<sequence>MVGIYKSVLVGLGLSSVASSSLINLDLDLDLDLGLSGDGECAEVHERKEWFVFPKLRDRSNYLTYLRGELTKSERIEYTDAVLCLQKKPQHLPREEYPGVRNRFDDFVATHINYTLNVHYSGLFLPWHRHLLVLWETALREECDYSGYLPYWDWPKWEDDLAGSPLFDCSESSLSGDGEYAPGEQAISGGPVTLPRGSGGGCVRCGPFKDMQIHMGPFPRNPPITPEMEIPAPGFDYNPRCFNRSLNSFVGSHYTNESIVDRLLESHNIVDFLTVMDHWPARADGVLGPHGGGHFSLGATLQDLFASPQDPAFMLHHAMIDRLWAQWQSDDEKTRRHALNGTDTILNPPTGKIVTLETEMEFGVLQRSRSVGRSMNPTKHGYCYSYT</sequence>
<dbReference type="OrthoDB" id="5599753at2759"/>
<dbReference type="PRINTS" id="PR00092">
    <property type="entry name" value="TYROSINASE"/>
</dbReference>
<dbReference type="PANTHER" id="PTHR11474:SF125">
    <property type="entry name" value="N-ACETYL-6-HYDROXYTRYPTOPHAN OXIDASE IVOB-RELATED"/>
    <property type="match status" value="1"/>
</dbReference>
<proteinExistence type="predicted"/>
<name>A0A9W4N3X6_9EURO</name>
<keyword evidence="2" id="KW-0560">Oxidoreductase</keyword>
<evidence type="ECO:0000313" key="6">
    <source>
        <dbReference type="EMBL" id="CAG8276971.1"/>
    </source>
</evidence>
<dbReference type="EMBL" id="CAJVPD010000055">
    <property type="protein sequence ID" value="CAG8276971.1"/>
    <property type="molecule type" value="Genomic_DNA"/>
</dbReference>
<dbReference type="GO" id="GO:0046872">
    <property type="term" value="F:metal ion binding"/>
    <property type="evidence" value="ECO:0007669"/>
    <property type="project" value="UniProtKB-KW"/>
</dbReference>
<dbReference type="PROSITE" id="PS00497">
    <property type="entry name" value="TYROSINASE_1"/>
    <property type="match status" value="1"/>
</dbReference>
<reference evidence="6" key="1">
    <citation type="submission" date="2021-07" db="EMBL/GenBank/DDBJ databases">
        <authorList>
            <person name="Branca A.L. A."/>
        </authorList>
    </citation>
    <scope>NUCLEOTIDE SEQUENCE</scope>
</reference>
<evidence type="ECO:0000256" key="1">
    <source>
        <dbReference type="ARBA" id="ARBA00022723"/>
    </source>
</evidence>
<dbReference type="SUPFAM" id="SSF48056">
    <property type="entry name" value="Di-copper centre-containing domain"/>
    <property type="match status" value="1"/>
</dbReference>
<dbReference type="InterPro" id="IPR002227">
    <property type="entry name" value="Tyrosinase_Cu-bd"/>
</dbReference>
<accession>A0A9W4N3X6</accession>
<keyword evidence="3" id="KW-0186">Copper</keyword>
<dbReference type="InterPro" id="IPR050316">
    <property type="entry name" value="Tyrosinase/Hemocyanin"/>
</dbReference>
<dbReference type="InterPro" id="IPR008922">
    <property type="entry name" value="Di-copper_centre_dom_sf"/>
</dbReference>
<evidence type="ECO:0000256" key="2">
    <source>
        <dbReference type="ARBA" id="ARBA00023002"/>
    </source>
</evidence>
<evidence type="ECO:0000313" key="7">
    <source>
        <dbReference type="Proteomes" id="UP001152592"/>
    </source>
</evidence>
<dbReference type="Pfam" id="PF00264">
    <property type="entry name" value="Tyrosinase"/>
    <property type="match status" value="1"/>
</dbReference>
<dbReference type="AlphaFoldDB" id="A0A9W4N3X6"/>
<dbReference type="PANTHER" id="PTHR11474">
    <property type="entry name" value="TYROSINASE FAMILY MEMBER"/>
    <property type="match status" value="1"/>
</dbReference>
<organism evidence="6 7">
    <name type="scientific">Penicillium salamii</name>
    <dbReference type="NCBI Taxonomy" id="1612424"/>
    <lineage>
        <taxon>Eukaryota</taxon>
        <taxon>Fungi</taxon>
        <taxon>Dikarya</taxon>
        <taxon>Ascomycota</taxon>
        <taxon>Pezizomycotina</taxon>
        <taxon>Eurotiomycetes</taxon>
        <taxon>Eurotiomycetidae</taxon>
        <taxon>Eurotiales</taxon>
        <taxon>Aspergillaceae</taxon>
        <taxon>Penicillium</taxon>
    </lineage>
</organism>
<protein>
    <recommendedName>
        <fullName evidence="4 5">Tyrosinase copper-binding domain-containing protein</fullName>
    </recommendedName>
</protein>
<dbReference type="Gene3D" id="1.10.1280.10">
    <property type="entry name" value="Di-copper center containing domain from catechol oxidase"/>
    <property type="match status" value="1"/>
</dbReference>
<comment type="caution">
    <text evidence="6">The sequence shown here is derived from an EMBL/GenBank/DDBJ whole genome shotgun (WGS) entry which is preliminary data.</text>
</comment>
<feature type="domain" description="Tyrosinase copper-binding" evidence="4">
    <location>
        <begin position="119"/>
        <end position="136"/>
    </location>
</feature>
<dbReference type="GO" id="GO:0016491">
    <property type="term" value="F:oxidoreductase activity"/>
    <property type="evidence" value="ECO:0007669"/>
    <property type="project" value="UniProtKB-KW"/>
</dbReference>
<dbReference type="Proteomes" id="UP001152592">
    <property type="component" value="Unassembled WGS sequence"/>
</dbReference>
<gene>
    <name evidence="6" type="ORF">PSALAMII_LOCUS1301</name>
</gene>
<dbReference type="PROSITE" id="PS00498">
    <property type="entry name" value="TYROSINASE_2"/>
    <property type="match status" value="1"/>
</dbReference>